<name>A0A1T2L8W8_9GAMM</name>
<dbReference type="CDD" id="cd06225">
    <property type="entry name" value="HAMP"/>
    <property type="match status" value="1"/>
</dbReference>
<dbReference type="PANTHER" id="PTHR32089">
    <property type="entry name" value="METHYL-ACCEPTING CHEMOTAXIS PROTEIN MCPB"/>
    <property type="match status" value="1"/>
</dbReference>
<evidence type="ECO:0008006" key="11">
    <source>
        <dbReference type="Google" id="ProtNLM"/>
    </source>
</evidence>
<protein>
    <recommendedName>
        <fullName evidence="11">Methyl-accepting chemotaxis protein</fullName>
    </recommendedName>
</protein>
<dbReference type="AlphaFoldDB" id="A0A1T2L8W8"/>
<dbReference type="EMBL" id="MPRL01000009">
    <property type="protein sequence ID" value="OOZ41474.1"/>
    <property type="molecule type" value="Genomic_DNA"/>
</dbReference>
<dbReference type="Gene3D" id="1.10.287.950">
    <property type="entry name" value="Methyl-accepting chemotaxis protein"/>
    <property type="match status" value="1"/>
</dbReference>
<dbReference type="InterPro" id="IPR004089">
    <property type="entry name" value="MCPsignal_dom"/>
</dbReference>
<proteinExistence type="inferred from homology"/>
<evidence type="ECO:0000259" key="7">
    <source>
        <dbReference type="PROSITE" id="PS50111"/>
    </source>
</evidence>
<keyword evidence="10" id="KW-1185">Reference proteome</keyword>
<dbReference type="PROSITE" id="PS50111">
    <property type="entry name" value="CHEMOTAXIS_TRANSDUC_2"/>
    <property type="match status" value="1"/>
</dbReference>
<dbReference type="InterPro" id="IPR003660">
    <property type="entry name" value="HAMP_dom"/>
</dbReference>
<evidence type="ECO:0000313" key="10">
    <source>
        <dbReference type="Proteomes" id="UP000191110"/>
    </source>
</evidence>
<comment type="subcellular location">
    <subcellularLocation>
        <location evidence="1">Membrane</location>
    </subcellularLocation>
</comment>
<keyword evidence="6" id="KW-0472">Membrane</keyword>
<evidence type="ECO:0000313" key="9">
    <source>
        <dbReference type="EMBL" id="OOZ41474.1"/>
    </source>
</evidence>
<dbReference type="SUPFAM" id="SSF58104">
    <property type="entry name" value="Methyl-accepting chemotaxis protein (MCP) signaling domain"/>
    <property type="match status" value="1"/>
</dbReference>
<dbReference type="FunFam" id="1.10.287.950:FF:000001">
    <property type="entry name" value="Methyl-accepting chemotaxis sensory transducer"/>
    <property type="match status" value="1"/>
</dbReference>
<dbReference type="GO" id="GO:0016020">
    <property type="term" value="C:membrane"/>
    <property type="evidence" value="ECO:0007669"/>
    <property type="project" value="UniProtKB-SubCell"/>
</dbReference>
<organism evidence="9 10">
    <name type="scientific">Solemya pervernicosa gill symbiont</name>
    <dbReference type="NCBI Taxonomy" id="642797"/>
    <lineage>
        <taxon>Bacteria</taxon>
        <taxon>Pseudomonadati</taxon>
        <taxon>Pseudomonadota</taxon>
        <taxon>Gammaproteobacteria</taxon>
        <taxon>sulfur-oxidizing symbionts</taxon>
    </lineage>
</organism>
<dbReference type="RefSeq" id="WP_078482722.1">
    <property type="nucleotide sequence ID" value="NZ_MPRL01000009.1"/>
</dbReference>
<feature type="domain" description="HAMP" evidence="8">
    <location>
        <begin position="195"/>
        <end position="248"/>
    </location>
</feature>
<accession>A0A1T2L8W8</accession>
<evidence type="ECO:0000256" key="6">
    <source>
        <dbReference type="SAM" id="Phobius"/>
    </source>
</evidence>
<evidence type="ECO:0000259" key="8">
    <source>
        <dbReference type="PROSITE" id="PS50885"/>
    </source>
</evidence>
<dbReference type="SMART" id="SM00283">
    <property type="entry name" value="MA"/>
    <property type="match status" value="1"/>
</dbReference>
<dbReference type="PRINTS" id="PR00260">
    <property type="entry name" value="CHEMTRNSDUCR"/>
</dbReference>
<evidence type="ECO:0000256" key="2">
    <source>
        <dbReference type="ARBA" id="ARBA00023224"/>
    </source>
</evidence>
<dbReference type="Pfam" id="PF00672">
    <property type="entry name" value="HAMP"/>
    <property type="match status" value="2"/>
</dbReference>
<dbReference type="PANTHER" id="PTHR32089:SF112">
    <property type="entry name" value="LYSOZYME-LIKE PROTEIN-RELATED"/>
    <property type="match status" value="1"/>
</dbReference>
<feature type="transmembrane region" description="Helical" evidence="6">
    <location>
        <begin position="173"/>
        <end position="197"/>
    </location>
</feature>
<dbReference type="Pfam" id="PF00015">
    <property type="entry name" value="MCPsignal"/>
    <property type="match status" value="1"/>
</dbReference>
<evidence type="ECO:0000256" key="1">
    <source>
        <dbReference type="ARBA" id="ARBA00004370"/>
    </source>
</evidence>
<feature type="region of interest" description="Disordered" evidence="5">
    <location>
        <begin position="300"/>
        <end position="320"/>
    </location>
</feature>
<gene>
    <name evidence="9" type="ORF">BOW53_03625</name>
</gene>
<keyword evidence="6" id="KW-1133">Transmembrane helix</keyword>
<dbReference type="SMART" id="SM00304">
    <property type="entry name" value="HAMP"/>
    <property type="match status" value="2"/>
</dbReference>
<reference evidence="9 10" key="1">
    <citation type="submission" date="2016-11" db="EMBL/GenBank/DDBJ databases">
        <title>Mixed transmission modes and dynamic genome evolution in an obligate animal-bacterial symbiosis.</title>
        <authorList>
            <person name="Russell S.L."/>
            <person name="Corbett-Detig R.B."/>
            <person name="Cavanaugh C.M."/>
        </authorList>
    </citation>
    <scope>NUCLEOTIDE SEQUENCE [LARGE SCALE GENOMIC DNA]</scope>
    <source>
        <strain evidence="9">Sveles-Q1</strain>
    </source>
</reference>
<dbReference type="PROSITE" id="PS50885">
    <property type="entry name" value="HAMP"/>
    <property type="match status" value="1"/>
</dbReference>
<evidence type="ECO:0000256" key="4">
    <source>
        <dbReference type="PROSITE-ProRule" id="PRU00284"/>
    </source>
</evidence>
<dbReference type="InterPro" id="IPR004090">
    <property type="entry name" value="Chemotax_Me-accpt_rcpt"/>
</dbReference>
<dbReference type="GO" id="GO:0007165">
    <property type="term" value="P:signal transduction"/>
    <property type="evidence" value="ECO:0007669"/>
    <property type="project" value="UniProtKB-KW"/>
</dbReference>
<evidence type="ECO:0000256" key="5">
    <source>
        <dbReference type="SAM" id="MobiDB-lite"/>
    </source>
</evidence>
<keyword evidence="6" id="KW-0812">Transmembrane</keyword>
<dbReference type="GO" id="GO:0004888">
    <property type="term" value="F:transmembrane signaling receptor activity"/>
    <property type="evidence" value="ECO:0007669"/>
    <property type="project" value="InterPro"/>
</dbReference>
<evidence type="ECO:0000256" key="3">
    <source>
        <dbReference type="ARBA" id="ARBA00029447"/>
    </source>
</evidence>
<comment type="caution">
    <text evidence="9">The sequence shown here is derived from an EMBL/GenBank/DDBJ whole genome shotgun (WGS) entry which is preliminary data.</text>
</comment>
<dbReference type="GO" id="GO:0006935">
    <property type="term" value="P:chemotaxis"/>
    <property type="evidence" value="ECO:0007669"/>
    <property type="project" value="InterPro"/>
</dbReference>
<dbReference type="OrthoDB" id="6434013at2"/>
<feature type="domain" description="Methyl-accepting transducer" evidence="7">
    <location>
        <begin position="253"/>
        <end position="489"/>
    </location>
</feature>
<dbReference type="Proteomes" id="UP000191110">
    <property type="component" value="Unassembled WGS sequence"/>
</dbReference>
<sequence length="525" mass="56481">MLNSIKKKIIVSNGALLVILLLVLIFALIQLKSNQQLLAQEEENVTILTEIADIEEHFLEFRIAATEFALLLQNSSKQKRDDDYKQLRTIFSESVHPEIAAETATLENYYSQIEKAATAFINDDKMEGGLLLNTSIATADQILTVLKNQYGEHKSEVDVITGEIHESNSAVTFSLYALLVAMVVAGIGISLFLANMISSGLIKLQRTVEEIEQNGDLRLRADIHSNDEVGSLAEAFNRLIDNLANIVSQVMAQADQLATAAEQLSAITEQTSSGVQQQSDEIRQVATAMNEMSATVQEVSNNAEHASQSAEEGNSEANNGSTVVQKTISAINELAGDVQSSADVIEKLKGNSENIGTVLDVIKGIAEQTNLLALNAAIEAARAGEQGRGFAVVADEVRTLAQRTQESTKEIEALVDALQGGAQQAVDVMELSRDKAQNTVSQAQHAGESLTAITTAVSNILNMNTQIASAAEEQSATTEEINRNINNIQNISEQTAQGAEQTAAASNELSQLGESLRSQVSQFKV</sequence>
<dbReference type="CDD" id="cd11386">
    <property type="entry name" value="MCP_signal"/>
    <property type="match status" value="1"/>
</dbReference>
<keyword evidence="2 4" id="KW-0807">Transducer</keyword>
<comment type="similarity">
    <text evidence="3">Belongs to the methyl-accepting chemotaxis (MCP) protein family.</text>
</comment>